<feature type="compositionally biased region" description="Basic and acidic residues" evidence="3">
    <location>
        <begin position="480"/>
        <end position="500"/>
    </location>
</feature>
<dbReference type="GO" id="GO:0016887">
    <property type="term" value="F:ATP hydrolysis activity"/>
    <property type="evidence" value="ECO:0007669"/>
    <property type="project" value="TreeGrafter"/>
</dbReference>
<gene>
    <name evidence="4" type="ORF">CI109_103072</name>
</gene>
<dbReference type="SMART" id="SM00490">
    <property type="entry name" value="HELICc"/>
    <property type="match status" value="1"/>
</dbReference>
<dbReference type="AlphaFoldDB" id="A0A5M6CC67"/>
<reference evidence="4" key="1">
    <citation type="submission" date="2017-08" db="EMBL/GenBank/DDBJ databases">
        <authorList>
            <person name="Cuomo C."/>
            <person name="Billmyre B."/>
            <person name="Heitman J."/>
        </authorList>
    </citation>
    <scope>NUCLEOTIDE SEQUENCE</scope>
    <source>
        <strain evidence="4">CBS 12478</strain>
    </source>
</reference>
<evidence type="ECO:0000256" key="3">
    <source>
        <dbReference type="SAM" id="MobiDB-lite"/>
    </source>
</evidence>
<accession>A0A5M6CC67</accession>
<reference evidence="4" key="2">
    <citation type="submission" date="2024-01" db="EMBL/GenBank/DDBJ databases">
        <title>Comparative genomics of Cryptococcus and Kwoniella reveals pathogenesis evolution and contrasting modes of karyotype evolution via chromosome fusion or intercentromeric recombination.</title>
        <authorList>
            <person name="Coelho M.A."/>
            <person name="David-Palma M."/>
            <person name="Shea T."/>
            <person name="Bowers K."/>
            <person name="McGinley-Smith S."/>
            <person name="Mohammad A.W."/>
            <person name="Gnirke A."/>
            <person name="Yurkov A.M."/>
            <person name="Nowrousian M."/>
            <person name="Sun S."/>
            <person name="Cuomo C.A."/>
            <person name="Heitman J."/>
        </authorList>
    </citation>
    <scope>NUCLEOTIDE SEQUENCE</scope>
    <source>
        <strain evidence="4">CBS 12478</strain>
    </source>
</reference>
<dbReference type="Proteomes" id="UP000322225">
    <property type="component" value="Chromosome 5"/>
</dbReference>
<dbReference type="RefSeq" id="XP_031864350.1">
    <property type="nucleotide sequence ID" value="XM_032001460.1"/>
</dbReference>
<dbReference type="CDD" id="cd18793">
    <property type="entry name" value="SF2_C_SNF"/>
    <property type="match status" value="1"/>
</dbReference>
<keyword evidence="1" id="KW-0378">Hydrolase</keyword>
<dbReference type="OrthoDB" id="448448at2759"/>
<protein>
    <submittedName>
        <fullName evidence="4">Uncharacterized protein</fullName>
    </submittedName>
</protein>
<dbReference type="GO" id="GO:0000785">
    <property type="term" value="C:chromatin"/>
    <property type="evidence" value="ECO:0007669"/>
    <property type="project" value="TreeGrafter"/>
</dbReference>
<dbReference type="Gene3D" id="3.40.50.300">
    <property type="entry name" value="P-loop containing nucleotide triphosphate hydrolases"/>
    <property type="match status" value="1"/>
</dbReference>
<dbReference type="GO" id="GO:0140658">
    <property type="term" value="F:ATP-dependent chromatin remodeler activity"/>
    <property type="evidence" value="ECO:0007669"/>
    <property type="project" value="TreeGrafter"/>
</dbReference>
<dbReference type="InterPro" id="IPR001650">
    <property type="entry name" value="Helicase_C-like"/>
</dbReference>
<feature type="compositionally biased region" description="Basic and acidic residues" evidence="3">
    <location>
        <begin position="252"/>
        <end position="268"/>
    </location>
</feature>
<keyword evidence="5" id="KW-1185">Reference proteome</keyword>
<evidence type="ECO:0000256" key="1">
    <source>
        <dbReference type="ARBA" id="ARBA00022801"/>
    </source>
</evidence>
<dbReference type="PROSITE" id="PS51194">
    <property type="entry name" value="HELICASE_CTER"/>
    <property type="match status" value="1"/>
</dbReference>
<name>A0A5M6CC67_9TREE</name>
<dbReference type="PANTHER" id="PTHR45623:SF17">
    <property type="entry name" value="CHROMODOMAIN-HELICASE-DNA-BINDING PROTEIN 3-RELATED"/>
    <property type="match status" value="1"/>
</dbReference>
<feature type="region of interest" description="Disordered" evidence="3">
    <location>
        <begin position="456"/>
        <end position="500"/>
    </location>
</feature>
<dbReference type="GO" id="GO:0005634">
    <property type="term" value="C:nucleus"/>
    <property type="evidence" value="ECO:0007669"/>
    <property type="project" value="TreeGrafter"/>
</dbReference>
<dbReference type="EMBL" id="CP144055">
    <property type="protein sequence ID" value="WWD18619.1"/>
    <property type="molecule type" value="Genomic_DNA"/>
</dbReference>
<evidence type="ECO:0000256" key="2">
    <source>
        <dbReference type="ARBA" id="ARBA00023242"/>
    </source>
</evidence>
<keyword evidence="2" id="KW-0539">Nucleus</keyword>
<dbReference type="GO" id="GO:0042393">
    <property type="term" value="F:histone binding"/>
    <property type="evidence" value="ECO:0007669"/>
    <property type="project" value="TreeGrafter"/>
</dbReference>
<proteinExistence type="predicted"/>
<feature type="compositionally biased region" description="Polar residues" evidence="3">
    <location>
        <begin position="879"/>
        <end position="894"/>
    </location>
</feature>
<feature type="compositionally biased region" description="Basic residues" evidence="3">
    <location>
        <begin position="357"/>
        <end position="369"/>
    </location>
</feature>
<dbReference type="GeneID" id="43585564"/>
<feature type="region of interest" description="Disordered" evidence="3">
    <location>
        <begin position="252"/>
        <end position="276"/>
    </location>
</feature>
<feature type="region of interest" description="Disordered" evidence="3">
    <location>
        <begin position="692"/>
        <end position="729"/>
    </location>
</feature>
<dbReference type="SUPFAM" id="SSF52540">
    <property type="entry name" value="P-loop containing nucleoside triphosphate hydrolases"/>
    <property type="match status" value="1"/>
</dbReference>
<evidence type="ECO:0000313" key="5">
    <source>
        <dbReference type="Proteomes" id="UP000322225"/>
    </source>
</evidence>
<dbReference type="InterPro" id="IPR027417">
    <property type="entry name" value="P-loop_NTPase"/>
</dbReference>
<dbReference type="PANTHER" id="PTHR45623">
    <property type="entry name" value="CHROMODOMAIN-HELICASE-DNA-BINDING PROTEIN 3-RELATED-RELATED"/>
    <property type="match status" value="1"/>
</dbReference>
<dbReference type="Pfam" id="PF00271">
    <property type="entry name" value="Helicase_C"/>
    <property type="match status" value="1"/>
</dbReference>
<dbReference type="KEGG" id="ksn:43585564"/>
<dbReference type="GO" id="GO:0003682">
    <property type="term" value="F:chromatin binding"/>
    <property type="evidence" value="ECO:0007669"/>
    <property type="project" value="TreeGrafter"/>
</dbReference>
<feature type="region of interest" description="Disordered" evidence="3">
    <location>
        <begin position="875"/>
        <end position="894"/>
    </location>
</feature>
<dbReference type="InterPro" id="IPR049730">
    <property type="entry name" value="SNF2/RAD54-like_C"/>
</dbReference>
<organism evidence="4 5">
    <name type="scientific">Kwoniella shandongensis</name>
    <dbReference type="NCBI Taxonomy" id="1734106"/>
    <lineage>
        <taxon>Eukaryota</taxon>
        <taxon>Fungi</taxon>
        <taxon>Dikarya</taxon>
        <taxon>Basidiomycota</taxon>
        <taxon>Agaricomycotina</taxon>
        <taxon>Tremellomycetes</taxon>
        <taxon>Tremellales</taxon>
        <taxon>Cryptococcaceae</taxon>
        <taxon>Kwoniella</taxon>
    </lineage>
</organism>
<evidence type="ECO:0000313" key="4">
    <source>
        <dbReference type="EMBL" id="WWD18619.1"/>
    </source>
</evidence>
<dbReference type="GO" id="GO:0003677">
    <property type="term" value="F:DNA binding"/>
    <property type="evidence" value="ECO:0007669"/>
    <property type="project" value="TreeGrafter"/>
</dbReference>
<sequence>MAPLRTIKNILMELRKVCQHPYISAPELESLDIPEEEQQKQLINASGKLMFLKLLLPKLKQRGHRVLLFSQFKIALDRIEDFLYGEGINFLRLDGDIQQAQRQKSMDLFNAPNSEYDVFLLTTRAGGVGINLATADTVILYDPDFNPHQDLQAIARSHRYGQKKKVLVFRLMIKGSVEENIINKGKKKMVLDHLVVQQMDKENEEGEIDDLLLRGAEAVYGSDGGINAPDITYSSKNVDELIDKVEAEAEAEAKALEEREKAKERGESEAGPSRQSMQFGFAKIWEADQNQLREAEEEGAEEVETVETNWQEIFDNMQKERQARLTKDMEAERQTRRIRKAMENPYAVALVDDSPGRKKRRSAHWKGKGKAVDGGGSSSDADFAINPDEQSDDDDDIASFTSVPEALSGLVTDNDGNAVTRGLVGPQKMRRKERQLWEQAQAQAQARIAVANGEVPVASGSGTQPDRVSTSTTVPKPKKKETPEERAARKAVEKPPRAAQRREVAELERVFAEMDRIRRETAGHSHNLALPQDDRLVGAQNIISWLYQMLQELGMQNQITTWAKMALLELPVGERVGYYSQLATMVDNRLIKQWQEAYFSRPDQCVSVIRLFKAGVSVIPDRPTVPPMPKKVGIERNGEGGVYAQPNGVPSAQSHNPVVTQPSTQLQANHTFGAPPPVAAVNTVAPPVFALSQPPPHTHPAQINRAPRPSSQLANPASRVPNGHTSSSSHQQLLTGLMDVADETCEHCNGGHPLRDCDRLPSVADIDMWEQAILHNNEPERQKRDALSMLNRLRFLNVKAGRAVHTARQAVAGPSANSNEAPAPGGSRPIQQVSSNGNASQAKTPLRANGHANGHSHAPTPGTREAAIVIDDDDENTFHKNGTASQTNGHTSSQTAAVTTKSKKAHPIHGCAICQSPNDHNAIQCPVVQAGPDSMANALARLGPDHPLYSVVHALWLKQSHQPQPQQIPLCPFCETRCGRDIKSCVEAHGGRKLLKNKIRTLQSHIEGKVEGWERMKLMSEELYAIYLMWPK</sequence>
<feature type="region of interest" description="Disordered" evidence="3">
    <location>
        <begin position="353"/>
        <end position="397"/>
    </location>
</feature>
<feature type="compositionally biased region" description="Polar residues" evidence="3">
    <location>
        <begin position="829"/>
        <end position="843"/>
    </location>
</feature>
<feature type="region of interest" description="Disordered" evidence="3">
    <location>
        <begin position="807"/>
        <end position="862"/>
    </location>
</feature>